<dbReference type="Gene3D" id="1.10.3720.10">
    <property type="entry name" value="MetI-like"/>
    <property type="match status" value="1"/>
</dbReference>
<evidence type="ECO:0008006" key="15">
    <source>
        <dbReference type="Google" id="ProtNLM"/>
    </source>
</evidence>
<dbReference type="GO" id="GO:0005524">
    <property type="term" value="F:ATP binding"/>
    <property type="evidence" value="ECO:0007669"/>
    <property type="project" value="UniProtKB-KW"/>
</dbReference>
<keyword evidence="8 10" id="KW-1133">Transmembrane helix</keyword>
<dbReference type="RefSeq" id="WP_229743829.1">
    <property type="nucleotide sequence ID" value="NZ_BMJQ01000010.1"/>
</dbReference>
<comment type="similarity">
    <text evidence="10">Belongs to the binding-protein-dependent transport system permease family.</text>
</comment>
<dbReference type="NCBIfam" id="TIGR02315">
    <property type="entry name" value="ABC_phnC"/>
    <property type="match status" value="1"/>
</dbReference>
<dbReference type="InterPro" id="IPR003439">
    <property type="entry name" value="ABC_transporter-like_ATP-bd"/>
</dbReference>
<dbReference type="GO" id="GO:0016887">
    <property type="term" value="F:ATP hydrolysis activity"/>
    <property type="evidence" value="ECO:0007669"/>
    <property type="project" value="InterPro"/>
</dbReference>
<keyword evidence="3" id="KW-1003">Cell membrane</keyword>
<dbReference type="InterPro" id="IPR000515">
    <property type="entry name" value="MetI-like"/>
</dbReference>
<evidence type="ECO:0000259" key="11">
    <source>
        <dbReference type="PROSITE" id="PS50893"/>
    </source>
</evidence>
<reference evidence="13" key="1">
    <citation type="journal article" date="2014" name="Int. J. Syst. Evol. Microbiol.">
        <title>Complete genome sequence of Corynebacterium casei LMG S-19264T (=DSM 44701T), isolated from a smear-ripened cheese.</title>
        <authorList>
            <consortium name="US DOE Joint Genome Institute (JGI-PGF)"/>
            <person name="Walter F."/>
            <person name="Albersmeier A."/>
            <person name="Kalinowski J."/>
            <person name="Ruckert C."/>
        </authorList>
    </citation>
    <scope>NUCLEOTIDE SEQUENCE</scope>
    <source>
        <strain evidence="13">CGMCC 1.15725</strain>
    </source>
</reference>
<evidence type="ECO:0000313" key="14">
    <source>
        <dbReference type="Proteomes" id="UP000646365"/>
    </source>
</evidence>
<dbReference type="InterPro" id="IPR012693">
    <property type="entry name" value="ABC_transpr_PhnC"/>
</dbReference>
<dbReference type="InterPro" id="IPR035906">
    <property type="entry name" value="MetI-like_sf"/>
</dbReference>
<protein>
    <recommendedName>
        <fullName evidence="15">Phosphonates import ATP-binding protein PhnC</fullName>
    </recommendedName>
</protein>
<feature type="transmembrane region" description="Helical" evidence="10">
    <location>
        <begin position="440"/>
        <end position="461"/>
    </location>
</feature>
<evidence type="ECO:0000259" key="12">
    <source>
        <dbReference type="PROSITE" id="PS50928"/>
    </source>
</evidence>
<dbReference type="PROSITE" id="PS00211">
    <property type="entry name" value="ABC_TRANSPORTER_1"/>
    <property type="match status" value="1"/>
</dbReference>
<keyword evidence="4 10" id="KW-0812">Transmembrane</keyword>
<dbReference type="Proteomes" id="UP000646365">
    <property type="component" value="Unassembled WGS sequence"/>
</dbReference>
<sequence>MPAMLSEMVPGAVEAAPRLVVRRLAKRYPNGRVALKGVDLTVHDGELVVILGSNGCGKSTLLRSIVRLIEPTGGEVLIDGCDVASLSGEGLRQARIPCGMIFQHANLVRRRNVLANVATGALGQHRTVGTAVGLLPRTELDAARGFLSEVGLVEFGHQRAGTLSGGQQQRVAIARALAQRPRVLLADEPVASLDPESAREIMALLRRLATEDGLAVVTVLHQPDLALAFADRIIGMKDGEIVFEGSPDCISAAMIDQLYSRPTPSALHRAARHYLLPLILLIGIGLFGQSLWAIDARLSELITGIRGMADILTRASPPDVTSIPNLVWPAIETLDIALFGTVCGVIMAVPFALLAARNVTPSPVVYAAARSVISLTRAVPDLVWALLFVTAVGLGPFPGALALSVHSIGMLGRLFAERIEDMDMGPVEALTLTGAGRVRVFTHAVVPSLLPSLSGIALYRFDENLRSSLVLGFVGGGGLGFQMLTAMNLFQYRTVSMLLIVTFLLVIGAEQISAALRRLMA</sequence>
<dbReference type="InterPro" id="IPR003593">
    <property type="entry name" value="AAA+_ATPase"/>
</dbReference>
<evidence type="ECO:0000256" key="4">
    <source>
        <dbReference type="ARBA" id="ARBA00022692"/>
    </source>
</evidence>
<dbReference type="AlphaFoldDB" id="A0A8J3E535"/>
<evidence type="ECO:0000256" key="9">
    <source>
        <dbReference type="ARBA" id="ARBA00023136"/>
    </source>
</evidence>
<gene>
    <name evidence="13" type="ORF">GCM10011611_39140</name>
</gene>
<dbReference type="Pfam" id="PF00528">
    <property type="entry name" value="BPD_transp_1"/>
    <property type="match status" value="1"/>
</dbReference>
<evidence type="ECO:0000256" key="10">
    <source>
        <dbReference type="RuleBase" id="RU363032"/>
    </source>
</evidence>
<dbReference type="PANTHER" id="PTHR30043:SF1">
    <property type="entry name" value="ABC TRANSPORT SYSTEM PERMEASE PROTEIN P69"/>
    <property type="match status" value="1"/>
</dbReference>
<dbReference type="SUPFAM" id="SSF161098">
    <property type="entry name" value="MetI-like"/>
    <property type="match status" value="1"/>
</dbReference>
<dbReference type="GO" id="GO:0005886">
    <property type="term" value="C:plasma membrane"/>
    <property type="evidence" value="ECO:0007669"/>
    <property type="project" value="UniProtKB-SubCell"/>
</dbReference>
<dbReference type="Pfam" id="PF00005">
    <property type="entry name" value="ABC_tran"/>
    <property type="match status" value="1"/>
</dbReference>
<dbReference type="CDD" id="cd03256">
    <property type="entry name" value="ABC_PhnC_transporter"/>
    <property type="match status" value="1"/>
</dbReference>
<evidence type="ECO:0000256" key="3">
    <source>
        <dbReference type="ARBA" id="ARBA00022475"/>
    </source>
</evidence>
<keyword evidence="14" id="KW-1185">Reference proteome</keyword>
<keyword evidence="5" id="KW-0547">Nucleotide-binding</keyword>
<dbReference type="CDD" id="cd06261">
    <property type="entry name" value="TM_PBP2"/>
    <property type="match status" value="1"/>
</dbReference>
<keyword evidence="2 10" id="KW-0813">Transport</keyword>
<comment type="subcellular location">
    <subcellularLocation>
        <location evidence="1 10">Cell membrane</location>
        <topology evidence="1 10">Multi-pass membrane protein</topology>
    </subcellularLocation>
</comment>
<feature type="transmembrane region" description="Helical" evidence="10">
    <location>
        <begin position="336"/>
        <end position="356"/>
    </location>
</feature>
<dbReference type="SUPFAM" id="SSF52540">
    <property type="entry name" value="P-loop containing nucleoside triphosphate hydrolases"/>
    <property type="match status" value="1"/>
</dbReference>
<dbReference type="InterPro" id="IPR005769">
    <property type="entry name" value="PhnE/PtxC"/>
</dbReference>
<organism evidence="13 14">
    <name type="scientific">Aliidongia dinghuensis</name>
    <dbReference type="NCBI Taxonomy" id="1867774"/>
    <lineage>
        <taxon>Bacteria</taxon>
        <taxon>Pseudomonadati</taxon>
        <taxon>Pseudomonadota</taxon>
        <taxon>Alphaproteobacteria</taxon>
        <taxon>Rhodospirillales</taxon>
        <taxon>Dongiaceae</taxon>
        <taxon>Aliidongia</taxon>
    </lineage>
</organism>
<evidence type="ECO:0000256" key="1">
    <source>
        <dbReference type="ARBA" id="ARBA00004651"/>
    </source>
</evidence>
<feature type="transmembrane region" description="Helical" evidence="10">
    <location>
        <begin position="382"/>
        <end position="405"/>
    </location>
</feature>
<feature type="transmembrane region" description="Helical" evidence="10">
    <location>
        <begin position="468"/>
        <end position="490"/>
    </location>
</feature>
<dbReference type="NCBIfam" id="TIGR01097">
    <property type="entry name" value="PhnE"/>
    <property type="match status" value="1"/>
</dbReference>
<comment type="caution">
    <text evidence="13">The sequence shown here is derived from an EMBL/GenBank/DDBJ whole genome shotgun (WGS) entry which is preliminary data.</text>
</comment>
<feature type="transmembrane region" description="Helical" evidence="10">
    <location>
        <begin position="274"/>
        <end position="294"/>
    </location>
</feature>
<feature type="domain" description="ABC transporter" evidence="11">
    <location>
        <begin position="19"/>
        <end position="263"/>
    </location>
</feature>
<proteinExistence type="inferred from homology"/>
<feature type="transmembrane region" description="Helical" evidence="10">
    <location>
        <begin position="496"/>
        <end position="516"/>
    </location>
</feature>
<keyword evidence="7" id="KW-1278">Translocase</keyword>
<dbReference type="InterPro" id="IPR017871">
    <property type="entry name" value="ABC_transporter-like_CS"/>
</dbReference>
<feature type="domain" description="ABC transmembrane type-1" evidence="12">
    <location>
        <begin position="330"/>
        <end position="513"/>
    </location>
</feature>
<evidence type="ECO:0000256" key="6">
    <source>
        <dbReference type="ARBA" id="ARBA00022840"/>
    </source>
</evidence>
<dbReference type="PROSITE" id="PS50928">
    <property type="entry name" value="ABC_TM1"/>
    <property type="match status" value="1"/>
</dbReference>
<dbReference type="SMART" id="SM00382">
    <property type="entry name" value="AAA"/>
    <property type="match status" value="1"/>
</dbReference>
<evidence type="ECO:0000256" key="7">
    <source>
        <dbReference type="ARBA" id="ARBA00022967"/>
    </source>
</evidence>
<keyword evidence="6" id="KW-0067">ATP-binding</keyword>
<dbReference type="PANTHER" id="PTHR30043">
    <property type="entry name" value="PHOSPHONATES TRANSPORT SYSTEM PERMEASE PROTEIN"/>
    <property type="match status" value="1"/>
</dbReference>
<name>A0A8J3E535_9PROT</name>
<keyword evidence="9 10" id="KW-0472">Membrane</keyword>
<dbReference type="InterPro" id="IPR027417">
    <property type="entry name" value="P-loop_NTPase"/>
</dbReference>
<dbReference type="EMBL" id="BMJQ01000010">
    <property type="protein sequence ID" value="GGF29280.1"/>
    <property type="molecule type" value="Genomic_DNA"/>
</dbReference>
<dbReference type="GO" id="GO:0015416">
    <property type="term" value="F:ABC-type phosphonate transporter activity"/>
    <property type="evidence" value="ECO:0007669"/>
    <property type="project" value="InterPro"/>
</dbReference>
<evidence type="ECO:0000256" key="5">
    <source>
        <dbReference type="ARBA" id="ARBA00022741"/>
    </source>
</evidence>
<evidence type="ECO:0000256" key="2">
    <source>
        <dbReference type="ARBA" id="ARBA00022448"/>
    </source>
</evidence>
<accession>A0A8J3E535</accession>
<evidence type="ECO:0000313" key="13">
    <source>
        <dbReference type="EMBL" id="GGF29280.1"/>
    </source>
</evidence>
<dbReference type="Gene3D" id="3.40.50.300">
    <property type="entry name" value="P-loop containing nucleotide triphosphate hydrolases"/>
    <property type="match status" value="1"/>
</dbReference>
<reference evidence="13" key="2">
    <citation type="submission" date="2020-09" db="EMBL/GenBank/DDBJ databases">
        <authorList>
            <person name="Sun Q."/>
            <person name="Zhou Y."/>
        </authorList>
    </citation>
    <scope>NUCLEOTIDE SEQUENCE</scope>
    <source>
        <strain evidence="13">CGMCC 1.15725</strain>
    </source>
</reference>
<evidence type="ECO:0000256" key="8">
    <source>
        <dbReference type="ARBA" id="ARBA00022989"/>
    </source>
</evidence>
<dbReference type="PROSITE" id="PS50893">
    <property type="entry name" value="ABC_TRANSPORTER_2"/>
    <property type="match status" value="1"/>
</dbReference>